<name>A0ABS9R5F6_9FIRM</name>
<dbReference type="InterPro" id="IPR000150">
    <property type="entry name" value="Cof"/>
</dbReference>
<dbReference type="InterPro" id="IPR006379">
    <property type="entry name" value="HAD-SF_hydro_IIB"/>
</dbReference>
<dbReference type="NCBIfam" id="TIGR00099">
    <property type="entry name" value="Cof-subfamily"/>
    <property type="match status" value="1"/>
</dbReference>
<dbReference type="GO" id="GO:0016787">
    <property type="term" value="F:hydrolase activity"/>
    <property type="evidence" value="ECO:0007669"/>
    <property type="project" value="UniProtKB-KW"/>
</dbReference>
<dbReference type="Gene3D" id="3.30.1240.10">
    <property type="match status" value="1"/>
</dbReference>
<gene>
    <name evidence="1" type="ORF">LQE99_07060</name>
</gene>
<dbReference type="Proteomes" id="UP001202402">
    <property type="component" value="Unassembled WGS sequence"/>
</dbReference>
<comment type="caution">
    <text evidence="1">The sequence shown here is derived from an EMBL/GenBank/DDBJ whole genome shotgun (WGS) entry which is preliminary data.</text>
</comment>
<dbReference type="SFLD" id="SFLDG01140">
    <property type="entry name" value="C2.B:_Phosphomannomutase_and_P"/>
    <property type="match status" value="1"/>
</dbReference>
<accession>A0ABS9R5F6</accession>
<sequence>MAIKLIALDLDGTLLTSQKTIDEQTKQKLKQAMDAGISIVIATGRDKGGIDFVSEPLELATRGKNFVAGVNGQIIYDFYHKEYSVDKVFNGQDAKKVMHLAKKMNFECICCCGYDHFDFIRPSLKFMKKMHSILKGKPMDYGFNQGKRRFITIHDADYEITSDVNKFVLIQTAPYFEKNLPKIREELKDFEILAVGPAWIEIMPKGVSKGNALLKIGKENGILPEEMMAFGDAENDMSMFQAVKYGIAMGNAMESLKQIAYDVTDTNERAGIAKALDKYIFEREDA</sequence>
<dbReference type="InterPro" id="IPR023214">
    <property type="entry name" value="HAD_sf"/>
</dbReference>
<dbReference type="EMBL" id="JAKVPQ010000004">
    <property type="protein sequence ID" value="MCH4284889.1"/>
    <property type="molecule type" value="Genomic_DNA"/>
</dbReference>
<reference evidence="1 2" key="1">
    <citation type="submission" date="2022-02" db="EMBL/GenBank/DDBJ databases">
        <title>Genome of Erysipelotrichaceae sp. nov. NSJ-176 isolated from human feces.</title>
        <authorList>
            <person name="Abdugheni R."/>
        </authorList>
    </citation>
    <scope>NUCLEOTIDE SEQUENCE [LARGE SCALE GENOMIC DNA]</scope>
    <source>
        <strain evidence="1 2">NSJ-176</strain>
    </source>
</reference>
<keyword evidence="2" id="KW-1185">Reference proteome</keyword>
<dbReference type="PROSITE" id="PS01229">
    <property type="entry name" value="COF_2"/>
    <property type="match status" value="1"/>
</dbReference>
<dbReference type="SFLD" id="SFLDS00003">
    <property type="entry name" value="Haloacid_Dehalogenase"/>
    <property type="match status" value="1"/>
</dbReference>
<protein>
    <submittedName>
        <fullName evidence="1">HAD family hydrolase</fullName>
    </submittedName>
</protein>
<dbReference type="PANTHER" id="PTHR10000:SF8">
    <property type="entry name" value="HAD SUPERFAMILY HYDROLASE-LIKE, TYPE 3"/>
    <property type="match status" value="1"/>
</dbReference>
<dbReference type="RefSeq" id="WP_117452771.1">
    <property type="nucleotide sequence ID" value="NZ_JAKVPQ010000004.1"/>
</dbReference>
<dbReference type="PROSITE" id="PS01228">
    <property type="entry name" value="COF_1"/>
    <property type="match status" value="1"/>
</dbReference>
<evidence type="ECO:0000313" key="1">
    <source>
        <dbReference type="EMBL" id="MCH4284889.1"/>
    </source>
</evidence>
<dbReference type="InterPro" id="IPR036412">
    <property type="entry name" value="HAD-like_sf"/>
</dbReference>
<dbReference type="CDD" id="cd07516">
    <property type="entry name" value="HAD_Pase"/>
    <property type="match status" value="1"/>
</dbReference>
<dbReference type="SUPFAM" id="SSF56784">
    <property type="entry name" value="HAD-like"/>
    <property type="match status" value="1"/>
</dbReference>
<evidence type="ECO:0000313" key="2">
    <source>
        <dbReference type="Proteomes" id="UP001202402"/>
    </source>
</evidence>
<proteinExistence type="predicted"/>
<dbReference type="PANTHER" id="PTHR10000">
    <property type="entry name" value="PHOSPHOSERINE PHOSPHATASE"/>
    <property type="match status" value="1"/>
</dbReference>
<keyword evidence="1" id="KW-0378">Hydrolase</keyword>
<dbReference type="Gene3D" id="3.40.50.1000">
    <property type="entry name" value="HAD superfamily/HAD-like"/>
    <property type="match status" value="1"/>
</dbReference>
<dbReference type="NCBIfam" id="TIGR01484">
    <property type="entry name" value="HAD-SF-IIB"/>
    <property type="match status" value="1"/>
</dbReference>
<organism evidence="1 2">
    <name type="scientific">Amedibacillus hominis</name>
    <dbReference type="NCBI Taxonomy" id="2897776"/>
    <lineage>
        <taxon>Bacteria</taxon>
        <taxon>Bacillati</taxon>
        <taxon>Bacillota</taxon>
        <taxon>Erysipelotrichia</taxon>
        <taxon>Erysipelotrichales</taxon>
        <taxon>Erysipelotrichaceae</taxon>
        <taxon>Amedibacillus</taxon>
    </lineage>
</organism>
<dbReference type="Pfam" id="PF08282">
    <property type="entry name" value="Hydrolase_3"/>
    <property type="match status" value="1"/>
</dbReference>